<reference evidence="15 16" key="1">
    <citation type="journal article" date="2013" name="Nat. Genet.">
        <title>The genome of the hydatid tapeworm Echinococcus granulosus.</title>
        <authorList>
            <person name="Zheng H."/>
            <person name="Zhang W."/>
            <person name="Zhang L."/>
            <person name="Zhang Z."/>
            <person name="Li J."/>
            <person name="Lu G."/>
            <person name="Zhu Y."/>
            <person name="Wang Y."/>
            <person name="Huang Y."/>
            <person name="Liu J."/>
            <person name="Kang H."/>
            <person name="Chen J."/>
            <person name="Wang L."/>
            <person name="Chen A."/>
            <person name="Yu S."/>
            <person name="Gao Z."/>
            <person name="Jin L."/>
            <person name="Gu W."/>
            <person name="Wang Z."/>
            <person name="Zhao L."/>
            <person name="Shi B."/>
            <person name="Wen H."/>
            <person name="Lin R."/>
            <person name="Jones M.K."/>
            <person name="Brejova B."/>
            <person name="Vinar T."/>
            <person name="Zhao G."/>
            <person name="McManus D.P."/>
            <person name="Chen Z."/>
            <person name="Zhou Y."/>
            <person name="Wang S."/>
        </authorList>
    </citation>
    <scope>NUCLEOTIDE SEQUENCE [LARGE SCALE GENOMIC DNA]</scope>
</reference>
<keyword evidence="14" id="KW-0472">Membrane</keyword>
<comment type="caution">
    <text evidence="15">The sequence shown here is derived from an EMBL/GenBank/DDBJ whole genome shotgun (WGS) entry which is preliminary data.</text>
</comment>
<dbReference type="GO" id="GO:0004609">
    <property type="term" value="F:phosphatidylserine decarboxylase activity"/>
    <property type="evidence" value="ECO:0007669"/>
    <property type="project" value="UniProtKB-EC"/>
</dbReference>
<evidence type="ECO:0000256" key="5">
    <source>
        <dbReference type="ARBA" id="ARBA00022793"/>
    </source>
</evidence>
<dbReference type="EMBL" id="APAU02000051">
    <property type="protein sequence ID" value="EUB59011.1"/>
    <property type="molecule type" value="Genomic_DNA"/>
</dbReference>
<dbReference type="GeneID" id="36341842"/>
<evidence type="ECO:0000313" key="15">
    <source>
        <dbReference type="EMBL" id="EUB59011.1"/>
    </source>
</evidence>
<dbReference type="InterPro" id="IPR033177">
    <property type="entry name" value="PSD-B"/>
</dbReference>
<dbReference type="STRING" id="6210.W6UDV2"/>
<comment type="pathway">
    <text evidence="2">Lipid metabolism.</text>
</comment>
<dbReference type="EC" id="4.1.1.65" evidence="3"/>
<keyword evidence="4" id="KW-0444">Lipid biosynthesis</keyword>
<dbReference type="AlphaFoldDB" id="W6UDV2"/>
<proteinExistence type="predicted"/>
<dbReference type="Proteomes" id="UP000019149">
    <property type="component" value="Unassembled WGS sequence"/>
</dbReference>
<evidence type="ECO:0000256" key="10">
    <source>
        <dbReference type="ARBA" id="ARBA00023317"/>
    </source>
</evidence>
<evidence type="ECO:0000256" key="3">
    <source>
        <dbReference type="ARBA" id="ARBA00012243"/>
    </source>
</evidence>
<keyword evidence="9" id="KW-1208">Phospholipid metabolism</keyword>
<feature type="compositionally biased region" description="Polar residues" evidence="13">
    <location>
        <begin position="639"/>
        <end position="652"/>
    </location>
</feature>
<evidence type="ECO:0000256" key="13">
    <source>
        <dbReference type="SAM" id="MobiDB-lite"/>
    </source>
</evidence>
<name>W6UDV2_ECHGR</name>
<gene>
    <name evidence="15" type="ORF">EGR_06127</name>
</gene>
<evidence type="ECO:0000256" key="2">
    <source>
        <dbReference type="ARBA" id="ARBA00005189"/>
    </source>
</evidence>
<keyword evidence="14" id="KW-1133">Transmembrane helix</keyword>
<feature type="compositionally biased region" description="Low complexity" evidence="13">
    <location>
        <begin position="693"/>
        <end position="704"/>
    </location>
</feature>
<keyword evidence="7" id="KW-0594">Phospholipid biosynthesis</keyword>
<dbReference type="GO" id="GO:0005739">
    <property type="term" value="C:mitochondrion"/>
    <property type="evidence" value="ECO:0007669"/>
    <property type="project" value="TreeGrafter"/>
</dbReference>
<evidence type="ECO:0000256" key="9">
    <source>
        <dbReference type="ARBA" id="ARBA00023264"/>
    </source>
</evidence>
<accession>W6UDV2</accession>
<evidence type="ECO:0000256" key="6">
    <source>
        <dbReference type="ARBA" id="ARBA00023098"/>
    </source>
</evidence>
<dbReference type="OrthoDB" id="4330at2759"/>
<evidence type="ECO:0000313" key="16">
    <source>
        <dbReference type="Proteomes" id="UP000019149"/>
    </source>
</evidence>
<evidence type="ECO:0000256" key="1">
    <source>
        <dbReference type="ARBA" id="ARBA00001928"/>
    </source>
</evidence>
<feature type="region of interest" description="Disordered" evidence="13">
    <location>
        <begin position="730"/>
        <end position="750"/>
    </location>
</feature>
<comment type="function">
    <text evidence="12">Catalyzes the formation of phosphatidylethanolamine (PtdEtn) from phosphatidylserine (PtdSer). Plays a central role in phospholipid metabolism and in the interorganelle trafficking of phosphatidylserine. May be involved in lipid droplet biogenesis at the endoplasmic reticulum membrane.</text>
</comment>
<dbReference type="CTD" id="36341842"/>
<keyword evidence="5" id="KW-0210">Decarboxylase</keyword>
<keyword evidence="6" id="KW-0443">Lipid metabolism</keyword>
<dbReference type="InterPro" id="IPR003817">
    <property type="entry name" value="PS_Dcarbxylase"/>
</dbReference>
<dbReference type="GO" id="GO:0006646">
    <property type="term" value="P:phosphatidylethanolamine biosynthetic process"/>
    <property type="evidence" value="ECO:0007669"/>
    <property type="project" value="UniProtKB-UniPathway"/>
</dbReference>
<evidence type="ECO:0000256" key="7">
    <source>
        <dbReference type="ARBA" id="ARBA00023209"/>
    </source>
</evidence>
<sequence length="750" mass="84428">MIDLGRITPKLLLGATALTGSYLLYIWYFDYEKQPSHYPKNFKAVVYRRLPTNTFSHFVGAVGDITIPSFLRSIVFGTFVKLTHCNMAEAKESDPRKYATLSQFFTRELAPNTRPLDSTAVITSPCDGTVLYLGPVDLETRILEQVKGISYNMDEFLGPLTDDGTQAAAKKGKTGHRHLYQCVIYLAPGDYHRFQSPTDWTVRIRRHFTGKLLPLRPLYVKKLPGLFTLNERVVYLGEWMHGFMSLTAVGAVGVGSIISAPCLDPALSTNLRHLSPSEVQEPGLHYHEAVLGAVKMTPGAPFGQFKLGSSIVLIFEAPQSGFEWAVKSGERIKCGEALMRPEKSCSRRFERCQRVIGITLRLITQDAQLKSSLLQSSKRVYSLLEMDLKEVLSGAITRRKEWQMWPINDFQFTHRGSLGLDTLNQEPRQRQYLPLRFVEGPNCPPSPSFTQNCCINGGDGGEMIADNTTDVNPCGHHRTPYPTRYPKLGVSAVLRAKSASPSVNPLSRNCESPLRLNEPPLLTCRSRPGLRPIRIIDMAHFRLKRKQFSKNLLRDENDSELRRSSTLLIQTKRQPLKAYQQNTLPYLTPGQRQQDLAFSTRGQQDALRTDFVPPLQPYSTGRCLRIYTNPKVRRHSSGETDSLQRSTDNSFMDQCALEADNGRTRKRRSMPVRPSKKIKSRDSLDSVGSNNVSTSTTASTKTSSEGGKAGMMMRIRSQTQLAYEAVKRVVRRHSKRRSGSYELQRDAENS</sequence>
<dbReference type="Pfam" id="PF02666">
    <property type="entry name" value="PS_Dcarbxylase"/>
    <property type="match status" value="1"/>
</dbReference>
<comment type="pathway">
    <text evidence="11">Phospholipid metabolism; phosphatidylethanolamine biosynthesis.</text>
</comment>
<organism evidence="15 16">
    <name type="scientific">Echinococcus granulosus</name>
    <name type="common">Hydatid tapeworm</name>
    <dbReference type="NCBI Taxonomy" id="6210"/>
    <lineage>
        <taxon>Eukaryota</taxon>
        <taxon>Metazoa</taxon>
        <taxon>Spiralia</taxon>
        <taxon>Lophotrochozoa</taxon>
        <taxon>Platyhelminthes</taxon>
        <taxon>Cestoda</taxon>
        <taxon>Eucestoda</taxon>
        <taxon>Cyclophyllidea</taxon>
        <taxon>Taeniidae</taxon>
        <taxon>Echinococcus</taxon>
        <taxon>Echinococcus granulosus group</taxon>
    </lineage>
</organism>
<evidence type="ECO:0000256" key="4">
    <source>
        <dbReference type="ARBA" id="ARBA00022516"/>
    </source>
</evidence>
<dbReference type="PANTHER" id="PTHR10067">
    <property type="entry name" value="PHOSPHATIDYLSERINE DECARBOXYLASE"/>
    <property type="match status" value="1"/>
</dbReference>
<evidence type="ECO:0000256" key="8">
    <source>
        <dbReference type="ARBA" id="ARBA00023239"/>
    </source>
</evidence>
<dbReference type="NCBIfam" id="TIGR00163">
    <property type="entry name" value="PS_decarb"/>
    <property type="match status" value="1"/>
</dbReference>
<evidence type="ECO:0000256" key="11">
    <source>
        <dbReference type="ARBA" id="ARBA00024326"/>
    </source>
</evidence>
<dbReference type="RefSeq" id="XP_024350207.1">
    <property type="nucleotide sequence ID" value="XM_024495376.1"/>
</dbReference>
<dbReference type="PANTHER" id="PTHR10067:SF6">
    <property type="entry name" value="PHOSPHATIDYLSERINE DECARBOXYLASE PROENZYME, MITOCHONDRIAL"/>
    <property type="match status" value="1"/>
</dbReference>
<dbReference type="UniPathway" id="UPA00558"/>
<dbReference type="KEGG" id="egl:EGR_06127"/>
<comment type="cofactor">
    <cofactor evidence="1">
        <name>pyruvate</name>
        <dbReference type="ChEBI" id="CHEBI:15361"/>
    </cofactor>
</comment>
<keyword evidence="10" id="KW-0670">Pyruvate</keyword>
<keyword evidence="16" id="KW-1185">Reference proteome</keyword>
<keyword evidence="14" id="KW-0812">Transmembrane</keyword>
<feature type="transmembrane region" description="Helical" evidence="14">
    <location>
        <begin position="12"/>
        <end position="29"/>
    </location>
</feature>
<keyword evidence="8" id="KW-0456">Lyase</keyword>
<protein>
    <recommendedName>
        <fullName evidence="3">phosphatidylserine decarboxylase</fullName>
        <ecNumber evidence="3">4.1.1.65</ecNumber>
    </recommendedName>
</protein>
<feature type="region of interest" description="Disordered" evidence="13">
    <location>
        <begin position="629"/>
        <end position="716"/>
    </location>
</feature>
<feature type="compositionally biased region" description="Basic residues" evidence="13">
    <location>
        <begin position="664"/>
        <end position="679"/>
    </location>
</feature>
<evidence type="ECO:0000256" key="14">
    <source>
        <dbReference type="SAM" id="Phobius"/>
    </source>
</evidence>
<evidence type="ECO:0000256" key="12">
    <source>
        <dbReference type="ARBA" id="ARBA00045136"/>
    </source>
</evidence>